<dbReference type="SUPFAM" id="SSF51246">
    <property type="entry name" value="Rudiment single hybrid motif"/>
    <property type="match status" value="1"/>
</dbReference>
<dbReference type="InterPro" id="IPR004549">
    <property type="entry name" value="Acetyl_CoA_COase_biotin_COase"/>
</dbReference>
<evidence type="ECO:0000313" key="11">
    <source>
        <dbReference type="Proteomes" id="UP000321595"/>
    </source>
</evidence>
<dbReference type="OrthoDB" id="9769961at2"/>
<keyword evidence="5" id="KW-0460">Magnesium</keyword>
<dbReference type="RefSeq" id="WP_146962624.1">
    <property type="nucleotide sequence ID" value="NZ_CP042467.1"/>
</dbReference>
<keyword evidence="1 10" id="KW-0436">Ligase</keyword>
<evidence type="ECO:0000256" key="1">
    <source>
        <dbReference type="ARBA" id="ARBA00022598"/>
    </source>
</evidence>
<dbReference type="GO" id="GO:0004075">
    <property type="term" value="F:biotin carboxylase activity"/>
    <property type="evidence" value="ECO:0007669"/>
    <property type="project" value="UniProtKB-EC"/>
</dbReference>
<dbReference type="NCBIfam" id="TIGR00514">
    <property type="entry name" value="accC"/>
    <property type="match status" value="1"/>
</dbReference>
<dbReference type="InterPro" id="IPR005479">
    <property type="entry name" value="CPAse_ATP-bd"/>
</dbReference>
<feature type="domain" description="ATP-grasp" evidence="8">
    <location>
        <begin position="120"/>
        <end position="317"/>
    </location>
</feature>
<keyword evidence="3 7" id="KW-0547">Nucleotide-binding</keyword>
<dbReference type="PROSITE" id="PS00867">
    <property type="entry name" value="CPSASE_2"/>
    <property type="match status" value="1"/>
</dbReference>
<evidence type="ECO:0000256" key="7">
    <source>
        <dbReference type="PROSITE-ProRule" id="PRU00409"/>
    </source>
</evidence>
<feature type="domain" description="Biotin carboxylation" evidence="9">
    <location>
        <begin position="1"/>
        <end position="446"/>
    </location>
</feature>
<dbReference type="InterPro" id="IPR011054">
    <property type="entry name" value="Rudment_hybrid_motif"/>
</dbReference>
<sequence length="507" mass="56387">MFKKVLVANRGEIAVRIMRTLREMGIKSVAVYSEPDREALHVRYADEAYCVGPAASAESYLRIDKILEVAKKSGAEAIHPGYGFLSERAPFARACEEAGVVFIGPKPHAIEAMGDKTEARKLMLKAGVPLVPGTKDTIEDASEALQVAKEMRFPVLIKASAGGGGKGMRRVDREEDFTAAFEGARREALAAFGNGDVYIEKYVVNPKHVEFQVLADEHGNVVHVFERDCSVQRRHQKIIEETPCATLLPETRRKMGEVAVAAAKAVDYVGAGTIEFLLDVDQNFYFLEMNTRLQVEHPISEMLTGIDLVRWQVKIAAGEKLTLGQDDIKPRGHALECRVYAEDPENNFMPSPGHIRYLHAPSGPWVRVDSGVYSNATVPVFYDPMVAKLAVWGEDRQHAIDRMKRALGEYVVSGIATNIAFQIEVLDHPDFRDGGYDTEFVPNYLKNREPSENPMLEIAELAAVLERHRRDEEVAEGAMGSGQAPQAKANPWKQYGRFQQLRGVRLI</sequence>
<keyword evidence="11" id="KW-1185">Reference proteome</keyword>
<dbReference type="Gene3D" id="3.30.470.20">
    <property type="entry name" value="ATP-grasp fold, B domain"/>
    <property type="match status" value="1"/>
</dbReference>
<dbReference type="UniPathway" id="UPA00655">
    <property type="reaction ID" value="UER00711"/>
</dbReference>
<dbReference type="GO" id="GO:0046872">
    <property type="term" value="F:metal ion binding"/>
    <property type="evidence" value="ECO:0007669"/>
    <property type="project" value="UniProtKB-KW"/>
</dbReference>
<dbReference type="GO" id="GO:2001295">
    <property type="term" value="P:malonyl-CoA biosynthetic process"/>
    <property type="evidence" value="ECO:0007669"/>
    <property type="project" value="UniProtKB-UniPathway"/>
</dbReference>
<reference evidence="10 11" key="1">
    <citation type="submission" date="2019-08" db="EMBL/GenBank/DDBJ databases">
        <authorList>
            <person name="Liang Q."/>
        </authorList>
    </citation>
    <scope>NUCLEOTIDE SEQUENCE [LARGE SCALE GENOMIC DNA]</scope>
    <source>
        <strain evidence="10 11">V1718</strain>
    </source>
</reference>
<dbReference type="PANTHER" id="PTHR18866:SF33">
    <property type="entry name" value="METHYLCROTONOYL-COA CARBOXYLASE SUBUNIT ALPHA, MITOCHONDRIAL-RELATED"/>
    <property type="match status" value="1"/>
</dbReference>
<dbReference type="InterPro" id="IPR005481">
    <property type="entry name" value="BC-like_N"/>
</dbReference>
<evidence type="ECO:0000256" key="5">
    <source>
        <dbReference type="ARBA" id="ARBA00022842"/>
    </source>
</evidence>
<evidence type="ECO:0000259" key="8">
    <source>
        <dbReference type="PROSITE" id="PS50975"/>
    </source>
</evidence>
<accession>A0A5B8XW40</accession>
<dbReference type="InterPro" id="IPR050856">
    <property type="entry name" value="Biotin_carboxylase_complex"/>
</dbReference>
<keyword evidence="2" id="KW-0479">Metal-binding</keyword>
<name>A0A5B8XW40_9DELT</name>
<dbReference type="SUPFAM" id="SSF56059">
    <property type="entry name" value="Glutathione synthetase ATP-binding domain-like"/>
    <property type="match status" value="1"/>
</dbReference>
<protein>
    <submittedName>
        <fullName evidence="10">Acetyl-CoA carboxylase biotin carboxylase subunit</fullName>
        <ecNumber evidence="10">6.3.4.14</ecNumber>
    </submittedName>
</protein>
<dbReference type="InterPro" id="IPR011764">
    <property type="entry name" value="Biotin_carboxylation_dom"/>
</dbReference>
<dbReference type="KEGG" id="bbae:FRD01_19565"/>
<dbReference type="FunFam" id="3.40.50.20:FF:000010">
    <property type="entry name" value="Propionyl-CoA carboxylase subunit alpha"/>
    <property type="match status" value="1"/>
</dbReference>
<proteinExistence type="predicted"/>
<evidence type="ECO:0000313" key="10">
    <source>
        <dbReference type="EMBL" id="QED29391.1"/>
    </source>
</evidence>
<dbReference type="InterPro" id="IPR011761">
    <property type="entry name" value="ATP-grasp"/>
</dbReference>
<evidence type="ECO:0000256" key="4">
    <source>
        <dbReference type="ARBA" id="ARBA00022840"/>
    </source>
</evidence>
<evidence type="ECO:0000256" key="6">
    <source>
        <dbReference type="ARBA" id="ARBA00023267"/>
    </source>
</evidence>
<dbReference type="AlphaFoldDB" id="A0A5B8XW40"/>
<dbReference type="InterPro" id="IPR005482">
    <property type="entry name" value="Biotin_COase_C"/>
</dbReference>
<dbReference type="PROSITE" id="PS50975">
    <property type="entry name" value="ATP_GRASP"/>
    <property type="match status" value="1"/>
</dbReference>
<dbReference type="SMART" id="SM00878">
    <property type="entry name" value="Biotin_carb_C"/>
    <property type="match status" value="1"/>
</dbReference>
<dbReference type="PROSITE" id="PS50979">
    <property type="entry name" value="BC"/>
    <property type="match status" value="1"/>
</dbReference>
<dbReference type="Pfam" id="PF02785">
    <property type="entry name" value="Biotin_carb_C"/>
    <property type="match status" value="1"/>
</dbReference>
<dbReference type="EMBL" id="CP042467">
    <property type="protein sequence ID" value="QED29391.1"/>
    <property type="molecule type" value="Genomic_DNA"/>
</dbReference>
<keyword evidence="4 7" id="KW-0067">ATP-binding</keyword>
<evidence type="ECO:0000256" key="3">
    <source>
        <dbReference type="ARBA" id="ARBA00022741"/>
    </source>
</evidence>
<dbReference type="SUPFAM" id="SSF52440">
    <property type="entry name" value="PreATP-grasp domain"/>
    <property type="match status" value="1"/>
</dbReference>
<gene>
    <name evidence="10" type="primary">accC</name>
    <name evidence="10" type="ORF">FRD01_19565</name>
</gene>
<dbReference type="GO" id="GO:0005524">
    <property type="term" value="F:ATP binding"/>
    <property type="evidence" value="ECO:0007669"/>
    <property type="project" value="UniProtKB-UniRule"/>
</dbReference>
<dbReference type="NCBIfam" id="NF006367">
    <property type="entry name" value="PRK08591.1"/>
    <property type="match status" value="1"/>
</dbReference>
<dbReference type="PROSITE" id="PS00866">
    <property type="entry name" value="CPSASE_1"/>
    <property type="match status" value="1"/>
</dbReference>
<dbReference type="EC" id="6.3.4.14" evidence="10"/>
<keyword evidence="6" id="KW-0092">Biotin</keyword>
<dbReference type="Proteomes" id="UP000321595">
    <property type="component" value="Chromosome"/>
</dbReference>
<dbReference type="FunFam" id="3.30.470.20:FF:000028">
    <property type="entry name" value="Methylcrotonoyl-CoA carboxylase subunit alpha, mitochondrial"/>
    <property type="match status" value="1"/>
</dbReference>
<dbReference type="Pfam" id="PF00289">
    <property type="entry name" value="Biotin_carb_N"/>
    <property type="match status" value="1"/>
</dbReference>
<organism evidence="10 11">
    <name type="scientific">Microvenator marinus</name>
    <dbReference type="NCBI Taxonomy" id="2600177"/>
    <lineage>
        <taxon>Bacteria</taxon>
        <taxon>Deltaproteobacteria</taxon>
        <taxon>Bradymonadales</taxon>
        <taxon>Microvenatoraceae</taxon>
        <taxon>Microvenator</taxon>
    </lineage>
</organism>
<dbReference type="Pfam" id="PF02786">
    <property type="entry name" value="CPSase_L_D2"/>
    <property type="match status" value="1"/>
</dbReference>
<dbReference type="PANTHER" id="PTHR18866">
    <property type="entry name" value="CARBOXYLASE:PYRUVATE/ACETYL-COA/PROPIONYL-COA CARBOXYLASE"/>
    <property type="match status" value="1"/>
</dbReference>
<evidence type="ECO:0000259" key="9">
    <source>
        <dbReference type="PROSITE" id="PS50979"/>
    </source>
</evidence>
<dbReference type="FunFam" id="3.30.1490.20:FF:000018">
    <property type="entry name" value="Biotin carboxylase"/>
    <property type="match status" value="1"/>
</dbReference>
<evidence type="ECO:0000256" key="2">
    <source>
        <dbReference type="ARBA" id="ARBA00022723"/>
    </source>
</evidence>
<dbReference type="InterPro" id="IPR016185">
    <property type="entry name" value="PreATP-grasp_dom_sf"/>
</dbReference>